<dbReference type="EMBL" id="CP034539">
    <property type="protein sequence ID" value="AZQ37700.1"/>
    <property type="molecule type" value="Genomic_DNA"/>
</dbReference>
<dbReference type="Gene3D" id="1.10.287.1490">
    <property type="match status" value="1"/>
</dbReference>
<dbReference type="Pfam" id="PF19776">
    <property type="entry name" value="DUF6262"/>
    <property type="match status" value="1"/>
</dbReference>
<feature type="coiled-coil region" evidence="1">
    <location>
        <begin position="9"/>
        <end position="43"/>
    </location>
</feature>
<evidence type="ECO:0000313" key="2">
    <source>
        <dbReference type="EMBL" id="AZQ37700.1"/>
    </source>
</evidence>
<dbReference type="AlphaFoldDB" id="A0A3S9MEU6"/>
<dbReference type="OrthoDB" id="3369288at2"/>
<gene>
    <name evidence="2" type="ORF">EJ357_33095</name>
</gene>
<keyword evidence="3" id="KW-1185">Reference proteome</keyword>
<organism evidence="2 3">
    <name type="scientific">Streptomyces cyaneochromogenes</name>
    <dbReference type="NCBI Taxonomy" id="2496836"/>
    <lineage>
        <taxon>Bacteria</taxon>
        <taxon>Bacillati</taxon>
        <taxon>Actinomycetota</taxon>
        <taxon>Actinomycetes</taxon>
        <taxon>Kitasatosporales</taxon>
        <taxon>Streptomycetaceae</taxon>
        <taxon>Streptomyces</taxon>
    </lineage>
</organism>
<dbReference type="InterPro" id="IPR046229">
    <property type="entry name" value="TnpC-like"/>
</dbReference>
<dbReference type="KEGG" id="scya:EJ357_33095"/>
<accession>A0A3S9MEU6</accession>
<evidence type="ECO:0000313" key="3">
    <source>
        <dbReference type="Proteomes" id="UP000280298"/>
    </source>
</evidence>
<feature type="coiled-coil region" evidence="1">
    <location>
        <begin position="136"/>
        <end position="191"/>
    </location>
</feature>
<dbReference type="Proteomes" id="UP000280298">
    <property type="component" value="Chromosome"/>
</dbReference>
<proteinExistence type="predicted"/>
<reference evidence="2 3" key="1">
    <citation type="journal article" date="2019" name="Int. J. Syst. Evol. Microbiol.">
        <title>Streptomyces cyaneochromogenes sp. nov., a blue pigment-producing actinomycete from manganese-contaminated soil.</title>
        <authorList>
            <person name="Tang X."/>
            <person name="Zhao J."/>
            <person name="Li K."/>
            <person name="Chen Z."/>
            <person name="Sun Y."/>
            <person name="Gao J."/>
        </authorList>
    </citation>
    <scope>NUCLEOTIDE SEQUENCE [LARGE SCALE GENOMIC DNA]</scope>
    <source>
        <strain evidence="2 3">MK-45</strain>
    </source>
</reference>
<dbReference type="RefSeq" id="WP_126395373.1">
    <property type="nucleotide sequence ID" value="NZ_CP034539.1"/>
</dbReference>
<protein>
    <submittedName>
        <fullName evidence="2">Uncharacterized protein</fullName>
    </submittedName>
</protein>
<evidence type="ECO:0000256" key="1">
    <source>
        <dbReference type="SAM" id="Coils"/>
    </source>
</evidence>
<keyword evidence="1" id="KW-0175">Coiled coil</keyword>
<name>A0A3S9MEU6_9ACTN</name>
<sequence>MTAGSSQTAAAVAARRRQTQEKLARIEKAISQLRRERGRLTVRGIAERADVSSTFLYENAEARTIVRQAVAASKSRHDRLTEDKHEQIEASWRERALNAEAALTRTQQTVFAQRQQIGELMGQLRDAEQMVPGESVQALTTENTTLKRRVQQLAREHRSLQERLEGARSNNRFAEKRIADLEVQLLELQQKP</sequence>